<dbReference type="SUPFAM" id="SSF56112">
    <property type="entry name" value="Protein kinase-like (PK-like)"/>
    <property type="match status" value="1"/>
</dbReference>
<comment type="catalytic activity">
    <reaction evidence="8">
        <text>L-seryl-[protein] + ATP = O-phospho-L-seryl-[protein] + ADP + H(+)</text>
        <dbReference type="Rhea" id="RHEA:17989"/>
        <dbReference type="Rhea" id="RHEA-COMP:9863"/>
        <dbReference type="Rhea" id="RHEA-COMP:11604"/>
        <dbReference type="ChEBI" id="CHEBI:15378"/>
        <dbReference type="ChEBI" id="CHEBI:29999"/>
        <dbReference type="ChEBI" id="CHEBI:30616"/>
        <dbReference type="ChEBI" id="CHEBI:83421"/>
        <dbReference type="ChEBI" id="CHEBI:456216"/>
        <dbReference type="EC" id="2.7.11.1"/>
    </reaction>
</comment>
<sequence>MSYSDRPTTIKGSTINGAFSNNVNSFNNYGGGGVRFYTDDGFTGYADDGGPPYAPQGHPTARRVRTEPITPNPTQSRNSTENQPAGRHVRTESMAPYPTQSRNLGVNYDAGNSPFFTGGAIFGEPRRGTPSPAPTEADVYGAPVREPPAWKLNYEIGSGTFGTVFLEKVQTREMGSPELWAVKRIPKAVPNFPARRYQEEAKNLHALSNYEWFVKFNSSYEDDHCVYIAMEYIPIGDMMKTFEHGYRWNESDTRVVIEQLLRGLVVMHGAGITHRDLKPENIFLYLPEDRTQTLRVKIGDFGTSKRIPLTSSSTYLRTNTGTQGYIAPEVEDTSNPKTNKVDIWSLGCIMYRMLTGSLLFNNHREIWKYAETASSPPPAVKDKGFSIPSQDFLRDVLQPNPENRPSAEGCLMMPWITNKAYGLEYAIGSDLYKRLAKIQCSAPDIDTFSDIATHRADKAPARSSTAGARLGSDSMASTPRSSWTSNTGSSITLGPHIGR</sequence>
<dbReference type="OrthoDB" id="10252171at2759"/>
<feature type="compositionally biased region" description="Polar residues" evidence="9">
    <location>
        <begin position="72"/>
        <end position="83"/>
    </location>
</feature>
<protein>
    <recommendedName>
        <fullName evidence="1">non-specific serine/threonine protein kinase</fullName>
        <ecNumber evidence="1">2.7.11.1</ecNumber>
    </recommendedName>
</protein>
<dbReference type="Proteomes" id="UP000244722">
    <property type="component" value="Unassembled WGS sequence"/>
</dbReference>
<evidence type="ECO:0000256" key="6">
    <source>
        <dbReference type="ARBA" id="ARBA00022840"/>
    </source>
</evidence>
<dbReference type="SMART" id="SM00220">
    <property type="entry name" value="S_TKc"/>
    <property type="match status" value="1"/>
</dbReference>
<dbReference type="InterPro" id="IPR000719">
    <property type="entry name" value="Prot_kinase_dom"/>
</dbReference>
<evidence type="ECO:0000313" key="11">
    <source>
        <dbReference type="EMBL" id="PUU73945.1"/>
    </source>
</evidence>
<keyword evidence="2" id="KW-0723">Serine/threonine-protein kinase</keyword>
<evidence type="ECO:0000256" key="5">
    <source>
        <dbReference type="ARBA" id="ARBA00022777"/>
    </source>
</evidence>
<dbReference type="GO" id="GO:0005524">
    <property type="term" value="F:ATP binding"/>
    <property type="evidence" value="ECO:0007669"/>
    <property type="project" value="UniProtKB-KW"/>
</dbReference>
<accession>A0A2T6ZEM8</accession>
<organism evidence="11 12">
    <name type="scientific">Tuber borchii</name>
    <name type="common">White truffle</name>
    <dbReference type="NCBI Taxonomy" id="42251"/>
    <lineage>
        <taxon>Eukaryota</taxon>
        <taxon>Fungi</taxon>
        <taxon>Dikarya</taxon>
        <taxon>Ascomycota</taxon>
        <taxon>Pezizomycotina</taxon>
        <taxon>Pezizomycetes</taxon>
        <taxon>Pezizales</taxon>
        <taxon>Tuberaceae</taxon>
        <taxon>Tuber</taxon>
    </lineage>
</organism>
<evidence type="ECO:0000313" key="12">
    <source>
        <dbReference type="Proteomes" id="UP000244722"/>
    </source>
</evidence>
<evidence type="ECO:0000256" key="3">
    <source>
        <dbReference type="ARBA" id="ARBA00022679"/>
    </source>
</evidence>
<dbReference type="STRING" id="42251.A0A2T6ZEM8"/>
<proteinExistence type="predicted"/>
<keyword evidence="3" id="KW-0808">Transferase</keyword>
<keyword evidence="12" id="KW-1185">Reference proteome</keyword>
<dbReference type="GO" id="GO:0005737">
    <property type="term" value="C:cytoplasm"/>
    <property type="evidence" value="ECO:0007669"/>
    <property type="project" value="TreeGrafter"/>
</dbReference>
<dbReference type="AlphaFoldDB" id="A0A2T6ZEM8"/>
<dbReference type="PANTHER" id="PTHR24361">
    <property type="entry name" value="MITOGEN-ACTIVATED KINASE KINASE KINASE"/>
    <property type="match status" value="1"/>
</dbReference>
<dbReference type="PANTHER" id="PTHR24361:SF433">
    <property type="entry name" value="PROTEIN KINASE DOMAIN-CONTAINING PROTEIN"/>
    <property type="match status" value="1"/>
</dbReference>
<comment type="catalytic activity">
    <reaction evidence="7">
        <text>L-threonyl-[protein] + ATP = O-phospho-L-threonyl-[protein] + ADP + H(+)</text>
        <dbReference type="Rhea" id="RHEA:46608"/>
        <dbReference type="Rhea" id="RHEA-COMP:11060"/>
        <dbReference type="Rhea" id="RHEA-COMP:11605"/>
        <dbReference type="ChEBI" id="CHEBI:15378"/>
        <dbReference type="ChEBI" id="CHEBI:30013"/>
        <dbReference type="ChEBI" id="CHEBI:30616"/>
        <dbReference type="ChEBI" id="CHEBI:61977"/>
        <dbReference type="ChEBI" id="CHEBI:456216"/>
        <dbReference type="EC" id="2.7.11.1"/>
    </reaction>
</comment>
<evidence type="ECO:0000256" key="1">
    <source>
        <dbReference type="ARBA" id="ARBA00012513"/>
    </source>
</evidence>
<feature type="region of interest" description="Disordered" evidence="9">
    <location>
        <begin position="456"/>
        <end position="499"/>
    </location>
</feature>
<dbReference type="InterPro" id="IPR008271">
    <property type="entry name" value="Ser/Thr_kinase_AS"/>
</dbReference>
<feature type="compositionally biased region" description="Polar residues" evidence="9">
    <location>
        <begin position="474"/>
        <end position="492"/>
    </location>
</feature>
<evidence type="ECO:0000259" key="10">
    <source>
        <dbReference type="PROSITE" id="PS50011"/>
    </source>
</evidence>
<dbReference type="EC" id="2.7.11.1" evidence="1"/>
<keyword evidence="5 11" id="KW-0418">Kinase</keyword>
<evidence type="ECO:0000256" key="4">
    <source>
        <dbReference type="ARBA" id="ARBA00022741"/>
    </source>
</evidence>
<evidence type="ECO:0000256" key="2">
    <source>
        <dbReference type="ARBA" id="ARBA00022527"/>
    </source>
</evidence>
<feature type="region of interest" description="Disordered" evidence="9">
    <location>
        <begin position="47"/>
        <end position="106"/>
    </location>
</feature>
<dbReference type="PROSITE" id="PS50011">
    <property type="entry name" value="PROTEIN_KINASE_DOM"/>
    <property type="match status" value="1"/>
</dbReference>
<keyword evidence="4" id="KW-0547">Nucleotide-binding</keyword>
<dbReference type="InterPro" id="IPR053235">
    <property type="entry name" value="Ser_Thr_kinase"/>
</dbReference>
<dbReference type="GO" id="GO:0004674">
    <property type="term" value="F:protein serine/threonine kinase activity"/>
    <property type="evidence" value="ECO:0007669"/>
    <property type="project" value="UniProtKB-KW"/>
</dbReference>
<reference evidence="11 12" key="1">
    <citation type="submission" date="2017-04" db="EMBL/GenBank/DDBJ databases">
        <title>Draft genome sequence of Tuber borchii Vittad., a whitish edible truffle.</title>
        <authorList>
            <consortium name="DOE Joint Genome Institute"/>
            <person name="Murat C."/>
            <person name="Kuo A."/>
            <person name="Barry K.W."/>
            <person name="Clum A."/>
            <person name="Dockter R.B."/>
            <person name="Fauchery L."/>
            <person name="Iotti M."/>
            <person name="Kohler A."/>
            <person name="Labutti K."/>
            <person name="Lindquist E.A."/>
            <person name="Lipzen A."/>
            <person name="Ohm R.A."/>
            <person name="Wang M."/>
            <person name="Grigoriev I.V."/>
            <person name="Zambonelli A."/>
            <person name="Martin F.M."/>
        </authorList>
    </citation>
    <scope>NUCLEOTIDE SEQUENCE [LARGE SCALE GENOMIC DNA]</scope>
    <source>
        <strain evidence="11 12">Tbo3840</strain>
    </source>
</reference>
<evidence type="ECO:0000256" key="9">
    <source>
        <dbReference type="SAM" id="MobiDB-lite"/>
    </source>
</evidence>
<dbReference type="InterPro" id="IPR011009">
    <property type="entry name" value="Kinase-like_dom_sf"/>
</dbReference>
<name>A0A2T6ZEM8_TUBBO</name>
<feature type="domain" description="Protein kinase" evidence="10">
    <location>
        <begin position="150"/>
        <end position="416"/>
    </location>
</feature>
<evidence type="ECO:0000256" key="7">
    <source>
        <dbReference type="ARBA" id="ARBA00047899"/>
    </source>
</evidence>
<keyword evidence="6" id="KW-0067">ATP-binding</keyword>
<gene>
    <name evidence="11" type="ORF">B9Z19DRAFT_1134134</name>
</gene>
<comment type="caution">
    <text evidence="11">The sequence shown here is derived from an EMBL/GenBank/DDBJ whole genome shotgun (WGS) entry which is preliminary data.</text>
</comment>
<dbReference type="Gene3D" id="1.10.510.10">
    <property type="entry name" value="Transferase(Phosphotransferase) domain 1"/>
    <property type="match status" value="1"/>
</dbReference>
<evidence type="ECO:0000256" key="8">
    <source>
        <dbReference type="ARBA" id="ARBA00048679"/>
    </source>
</evidence>
<dbReference type="Pfam" id="PF00069">
    <property type="entry name" value="Pkinase"/>
    <property type="match status" value="1"/>
</dbReference>
<dbReference type="EMBL" id="NESQ01000332">
    <property type="protein sequence ID" value="PUU73945.1"/>
    <property type="molecule type" value="Genomic_DNA"/>
</dbReference>
<dbReference type="PROSITE" id="PS00108">
    <property type="entry name" value="PROTEIN_KINASE_ST"/>
    <property type="match status" value="1"/>
</dbReference>